<evidence type="ECO:0000256" key="1">
    <source>
        <dbReference type="SAM" id="Phobius"/>
    </source>
</evidence>
<sequence length="67" mass="7207">MSATNLIAGIIFGGIGFVAFIYGKKQASWKPLAIGIALMAYPYFVSNTIALYAIGGLLTLSLFFFHD</sequence>
<name>A0A1G1KV78_9BACT</name>
<evidence type="ECO:0008006" key="4">
    <source>
        <dbReference type="Google" id="ProtNLM"/>
    </source>
</evidence>
<accession>A0A1G1KV78</accession>
<keyword evidence="1" id="KW-0472">Membrane</keyword>
<feature type="transmembrane region" description="Helical" evidence="1">
    <location>
        <begin position="44"/>
        <end position="65"/>
    </location>
</feature>
<dbReference type="AlphaFoldDB" id="A0A1G1KV78"/>
<protein>
    <recommendedName>
        <fullName evidence="4">Amino acid transport protein</fullName>
    </recommendedName>
</protein>
<dbReference type="Proteomes" id="UP000178187">
    <property type="component" value="Unassembled WGS sequence"/>
</dbReference>
<gene>
    <name evidence="2" type="ORF">A3G33_01735</name>
</gene>
<keyword evidence="1" id="KW-1133">Transmembrane helix</keyword>
<comment type="caution">
    <text evidence="2">The sequence shown here is derived from an EMBL/GenBank/DDBJ whole genome shotgun (WGS) entry which is preliminary data.</text>
</comment>
<evidence type="ECO:0000313" key="2">
    <source>
        <dbReference type="EMBL" id="OGW96836.1"/>
    </source>
</evidence>
<reference evidence="2 3" key="1">
    <citation type="journal article" date="2016" name="Nat. Commun.">
        <title>Thousands of microbial genomes shed light on interconnected biogeochemical processes in an aquifer system.</title>
        <authorList>
            <person name="Anantharaman K."/>
            <person name="Brown C.T."/>
            <person name="Hug L.A."/>
            <person name="Sharon I."/>
            <person name="Castelle C.J."/>
            <person name="Probst A.J."/>
            <person name="Thomas B.C."/>
            <person name="Singh A."/>
            <person name="Wilkins M.J."/>
            <person name="Karaoz U."/>
            <person name="Brodie E.L."/>
            <person name="Williams K.H."/>
            <person name="Hubbard S.S."/>
            <person name="Banfield J.F."/>
        </authorList>
    </citation>
    <scope>NUCLEOTIDE SEQUENCE [LARGE SCALE GENOMIC DNA]</scope>
</reference>
<proteinExistence type="predicted"/>
<keyword evidence="1" id="KW-0812">Transmembrane</keyword>
<dbReference type="EMBL" id="MHFR01000048">
    <property type="protein sequence ID" value="OGW96836.1"/>
    <property type="molecule type" value="Genomic_DNA"/>
</dbReference>
<organism evidence="2 3">
    <name type="scientific">Candidatus Danuiimicrobium aquiferis</name>
    <dbReference type="NCBI Taxonomy" id="1801832"/>
    <lineage>
        <taxon>Bacteria</taxon>
        <taxon>Pseudomonadati</taxon>
        <taxon>Candidatus Omnitrophota</taxon>
        <taxon>Candidatus Danuiimicrobium</taxon>
    </lineage>
</organism>
<evidence type="ECO:0000313" key="3">
    <source>
        <dbReference type="Proteomes" id="UP000178187"/>
    </source>
</evidence>
<feature type="transmembrane region" description="Helical" evidence="1">
    <location>
        <begin position="6"/>
        <end position="23"/>
    </location>
</feature>